<dbReference type="PROSITE" id="PS50011">
    <property type="entry name" value="PROTEIN_KINASE_DOM"/>
    <property type="match status" value="1"/>
</dbReference>
<protein>
    <recommendedName>
        <fullName evidence="9">Protein kinase domain-containing protein</fullName>
    </recommendedName>
</protein>
<evidence type="ECO:0000256" key="3">
    <source>
        <dbReference type="ARBA" id="ARBA00022741"/>
    </source>
</evidence>
<feature type="region of interest" description="Disordered" evidence="8">
    <location>
        <begin position="1"/>
        <end position="60"/>
    </location>
</feature>
<evidence type="ECO:0000313" key="10">
    <source>
        <dbReference type="EMBL" id="GMI48650.1"/>
    </source>
</evidence>
<evidence type="ECO:0000256" key="2">
    <source>
        <dbReference type="ARBA" id="ARBA00022679"/>
    </source>
</evidence>
<dbReference type="SMART" id="SM00220">
    <property type="entry name" value="S_TKc"/>
    <property type="match status" value="1"/>
</dbReference>
<dbReference type="Gene3D" id="1.10.510.10">
    <property type="entry name" value="Transferase(Phosphotransferase) domain 1"/>
    <property type="match status" value="2"/>
</dbReference>
<evidence type="ECO:0000256" key="5">
    <source>
        <dbReference type="ARBA" id="ARBA00022840"/>
    </source>
</evidence>
<dbReference type="Pfam" id="PF07714">
    <property type="entry name" value="PK_Tyr_Ser-Thr"/>
    <property type="match status" value="1"/>
</dbReference>
<dbReference type="PANTHER" id="PTHR44329">
    <property type="entry name" value="SERINE/THREONINE-PROTEIN KINASE TNNI3K-RELATED"/>
    <property type="match status" value="1"/>
</dbReference>
<evidence type="ECO:0000256" key="1">
    <source>
        <dbReference type="ARBA" id="ARBA00022527"/>
    </source>
</evidence>
<keyword evidence="4" id="KW-0418">Kinase</keyword>
<evidence type="ECO:0000256" key="6">
    <source>
        <dbReference type="PROSITE-ProRule" id="PRU10141"/>
    </source>
</evidence>
<dbReference type="GO" id="GO:0005524">
    <property type="term" value="F:ATP binding"/>
    <property type="evidence" value="ECO:0007669"/>
    <property type="project" value="UniProtKB-UniRule"/>
</dbReference>
<dbReference type="InterPro" id="IPR001245">
    <property type="entry name" value="Ser-Thr/Tyr_kinase_cat_dom"/>
</dbReference>
<dbReference type="InterPro" id="IPR051681">
    <property type="entry name" value="Ser/Thr_Kinases-Pseudokinases"/>
</dbReference>
<comment type="caution">
    <text evidence="10">The sequence shown here is derived from an EMBL/GenBank/DDBJ whole genome shotgun (WGS) entry which is preliminary data.</text>
</comment>
<dbReference type="Proteomes" id="UP001165065">
    <property type="component" value="Unassembled WGS sequence"/>
</dbReference>
<feature type="compositionally biased region" description="Gly residues" evidence="8">
    <location>
        <begin position="42"/>
        <end position="56"/>
    </location>
</feature>
<dbReference type="PIRSF" id="PIRSF000654">
    <property type="entry name" value="Integrin-linked_kinase"/>
    <property type="match status" value="1"/>
</dbReference>
<accession>A0A9W7GNP8</accession>
<dbReference type="PROSITE" id="PS00108">
    <property type="entry name" value="PROTEIN_KINASE_ST"/>
    <property type="match status" value="1"/>
</dbReference>
<sequence length="421" mass="46973">MKDFYETEDSGTISSQFSNPSSLVSTNNSCSPISLKRSTGSSGAGGDSPGSGGSSGSGSEKVRSLYIKSFSFEIDMKELKFRKDKSGEKKLIGEGSHAKILLADWNGTPCAVKRMSATQAGRVALERFQTEIAMMMTLRHPNIVQIFGGCWPQEEDGGDRYCNLFSTCIVMEYCQMGSLFDTVLRYGNDIPWYPPNYSKDNGTDGDPMLAAIARAASSSKPSRTSLSSLESNVQYKLDWCRQIARGMAYLHSQKNPVMHRDLKCSNVLVSKGFTLKIADFGESRRRHKTFVLENMEDHTMSQAGTLLFMAPEMLTERDYDIKVDVYSFSILLIELFNNGDLINFYNTAPALAMHKVIGGWRPSLDAIRQECKEIAELVELCWCQDPKERFTFVEILDFLDNVVNDTEGIESRRSSIQMSGD</sequence>
<dbReference type="GO" id="GO:0004674">
    <property type="term" value="F:protein serine/threonine kinase activity"/>
    <property type="evidence" value="ECO:0007669"/>
    <property type="project" value="UniProtKB-KW"/>
</dbReference>
<organism evidence="10 11">
    <name type="scientific">Triparma columacea</name>
    <dbReference type="NCBI Taxonomy" id="722753"/>
    <lineage>
        <taxon>Eukaryota</taxon>
        <taxon>Sar</taxon>
        <taxon>Stramenopiles</taxon>
        <taxon>Ochrophyta</taxon>
        <taxon>Bolidophyceae</taxon>
        <taxon>Parmales</taxon>
        <taxon>Triparmaceae</taxon>
        <taxon>Triparma</taxon>
    </lineage>
</organism>
<dbReference type="InterPro" id="IPR000719">
    <property type="entry name" value="Prot_kinase_dom"/>
</dbReference>
<comment type="similarity">
    <text evidence="7">Belongs to the protein kinase superfamily.</text>
</comment>
<keyword evidence="5 6" id="KW-0067">ATP-binding</keyword>
<evidence type="ECO:0000256" key="4">
    <source>
        <dbReference type="ARBA" id="ARBA00022777"/>
    </source>
</evidence>
<feature type="compositionally biased region" description="Polar residues" evidence="8">
    <location>
        <begin position="10"/>
        <end position="32"/>
    </location>
</feature>
<dbReference type="OrthoDB" id="339325at2759"/>
<keyword evidence="2" id="KW-0808">Transferase</keyword>
<keyword evidence="1 7" id="KW-0723">Serine/threonine-protein kinase</keyword>
<reference evidence="11" key="1">
    <citation type="journal article" date="2023" name="Commun. Biol.">
        <title>Genome analysis of Parmales, the sister group of diatoms, reveals the evolutionary specialization of diatoms from phago-mixotrophs to photoautotrophs.</title>
        <authorList>
            <person name="Ban H."/>
            <person name="Sato S."/>
            <person name="Yoshikawa S."/>
            <person name="Yamada K."/>
            <person name="Nakamura Y."/>
            <person name="Ichinomiya M."/>
            <person name="Sato N."/>
            <person name="Blanc-Mathieu R."/>
            <person name="Endo H."/>
            <person name="Kuwata A."/>
            <person name="Ogata H."/>
        </authorList>
    </citation>
    <scope>NUCLEOTIDE SEQUENCE [LARGE SCALE GENOMIC DNA]</scope>
</reference>
<gene>
    <name evidence="10" type="ORF">TrCOL_g10519</name>
</gene>
<evidence type="ECO:0000256" key="7">
    <source>
        <dbReference type="RuleBase" id="RU000304"/>
    </source>
</evidence>
<dbReference type="AlphaFoldDB" id="A0A9W7GNP8"/>
<evidence type="ECO:0000313" key="11">
    <source>
        <dbReference type="Proteomes" id="UP001165065"/>
    </source>
</evidence>
<proteinExistence type="inferred from homology"/>
<feature type="domain" description="Protein kinase" evidence="9">
    <location>
        <begin position="86"/>
        <end position="403"/>
    </location>
</feature>
<dbReference type="PROSITE" id="PS00107">
    <property type="entry name" value="PROTEIN_KINASE_ATP"/>
    <property type="match status" value="1"/>
</dbReference>
<dbReference type="PANTHER" id="PTHR44329:SF288">
    <property type="entry name" value="MITOGEN-ACTIVATED PROTEIN KINASE KINASE KINASE 20"/>
    <property type="match status" value="1"/>
</dbReference>
<dbReference type="InterPro" id="IPR008271">
    <property type="entry name" value="Ser/Thr_kinase_AS"/>
</dbReference>
<dbReference type="InterPro" id="IPR011009">
    <property type="entry name" value="Kinase-like_dom_sf"/>
</dbReference>
<dbReference type="SUPFAM" id="SSF56112">
    <property type="entry name" value="Protein kinase-like (PK-like)"/>
    <property type="match status" value="1"/>
</dbReference>
<evidence type="ECO:0000256" key="8">
    <source>
        <dbReference type="SAM" id="MobiDB-lite"/>
    </source>
</evidence>
<name>A0A9W7GNP8_9STRA</name>
<keyword evidence="3 6" id="KW-0547">Nucleotide-binding</keyword>
<dbReference type="InterPro" id="IPR017441">
    <property type="entry name" value="Protein_kinase_ATP_BS"/>
</dbReference>
<keyword evidence="11" id="KW-1185">Reference proteome</keyword>
<evidence type="ECO:0000259" key="9">
    <source>
        <dbReference type="PROSITE" id="PS50011"/>
    </source>
</evidence>
<feature type="binding site" evidence="6">
    <location>
        <position position="113"/>
    </location>
    <ligand>
        <name>ATP</name>
        <dbReference type="ChEBI" id="CHEBI:30616"/>
    </ligand>
</feature>
<dbReference type="EMBL" id="BRYA01000415">
    <property type="protein sequence ID" value="GMI48650.1"/>
    <property type="molecule type" value="Genomic_DNA"/>
</dbReference>